<dbReference type="Pfam" id="PF19890">
    <property type="entry name" value="DUF6363"/>
    <property type="match status" value="1"/>
</dbReference>
<name>A0A1F2PMB3_9FIRM</name>
<dbReference type="Gene3D" id="3.40.1090.10">
    <property type="entry name" value="Cytosolic phospholipase A2 catalytic domain"/>
    <property type="match status" value="2"/>
</dbReference>
<evidence type="ECO:0000256" key="1">
    <source>
        <dbReference type="ARBA" id="ARBA00022801"/>
    </source>
</evidence>
<dbReference type="STRING" id="52694.ACWI_04680"/>
<keyword evidence="2 4" id="KW-0442">Lipid degradation</keyword>
<dbReference type="PROSITE" id="PS51635">
    <property type="entry name" value="PNPLA"/>
    <property type="match status" value="1"/>
</dbReference>
<dbReference type="RefSeq" id="WP_070369836.1">
    <property type="nucleotide sequence ID" value="NZ_JAYFRG010000035.1"/>
</dbReference>
<evidence type="ECO:0000313" key="9">
    <source>
        <dbReference type="Proteomes" id="UP000322619"/>
    </source>
</evidence>
<dbReference type="GO" id="GO:0016787">
    <property type="term" value="F:hydrolase activity"/>
    <property type="evidence" value="ECO:0007669"/>
    <property type="project" value="UniProtKB-UniRule"/>
</dbReference>
<organism evidence="6 8">
    <name type="scientific">Acetobacterium wieringae</name>
    <dbReference type="NCBI Taxonomy" id="52694"/>
    <lineage>
        <taxon>Bacteria</taxon>
        <taxon>Bacillati</taxon>
        <taxon>Bacillota</taxon>
        <taxon>Clostridia</taxon>
        <taxon>Eubacteriales</taxon>
        <taxon>Eubacteriaceae</taxon>
        <taxon>Acetobacterium</taxon>
    </lineage>
</organism>
<dbReference type="AlphaFoldDB" id="A0A1F2PMB3"/>
<dbReference type="Proteomes" id="UP000322619">
    <property type="component" value="Unassembled WGS sequence"/>
</dbReference>
<sequence length="301" mass="34200">MEENKTASKTIKSNIKDTALIFEGGGMRASYTAGFLNTLLKNQLHFDYVAGISAGSSHCVNYLSRDPERARRSFVEIAQDPKFGGWKSFIKGEGFFRSSYLYEETSLPGGTLPLDFDTFMANPAQLRIGLFERRLGKVLYYRKEDITAMEDLMKIVRGSSSLPIFMPPTDYDGRSFVDGGLGGGIALDIAKQDGYQKFFVVLTREKGYRKSPLKFKHAIRAYYRNYPKVAQAMLNRHVIYNKTLDELEALERQGRAFLVYPETMPVSNREVSFDKLADSYQKGYAQGQRDLPKWLRFLGMA</sequence>
<feature type="domain" description="PNPLA" evidence="5">
    <location>
        <begin position="20"/>
        <end position="191"/>
    </location>
</feature>
<dbReference type="PANTHER" id="PTHR14226">
    <property type="entry name" value="NEUROPATHY TARGET ESTERASE/SWISS CHEESE D.MELANOGASTER"/>
    <property type="match status" value="1"/>
</dbReference>
<proteinExistence type="predicted"/>
<dbReference type="Pfam" id="PF01734">
    <property type="entry name" value="Patatin"/>
    <property type="match status" value="1"/>
</dbReference>
<dbReference type="GO" id="GO:0016042">
    <property type="term" value="P:lipid catabolic process"/>
    <property type="evidence" value="ECO:0007669"/>
    <property type="project" value="UniProtKB-UniRule"/>
</dbReference>
<gene>
    <name evidence="6" type="ORF">ACWI_04680</name>
    <name evidence="7" type="ORF">FXB42_02360</name>
</gene>
<keyword evidence="3 4" id="KW-0443">Lipid metabolism</keyword>
<dbReference type="EMBL" id="LKEU01000013">
    <property type="protein sequence ID" value="OFV71994.1"/>
    <property type="molecule type" value="Genomic_DNA"/>
</dbReference>
<dbReference type="InterPro" id="IPR037483">
    <property type="entry name" value="YjjU-like"/>
</dbReference>
<evidence type="ECO:0000256" key="4">
    <source>
        <dbReference type="PROSITE-ProRule" id="PRU01161"/>
    </source>
</evidence>
<evidence type="ECO:0000259" key="5">
    <source>
        <dbReference type="PROSITE" id="PS51635"/>
    </source>
</evidence>
<reference evidence="7 9" key="2">
    <citation type="submission" date="2019-08" db="EMBL/GenBank/DDBJ databases">
        <title>Isolation and enrichment of carboxydotrophic bacteria from anaerobic sludge for the production of bio-based chemicals from syngas.</title>
        <authorList>
            <person name="Antares A.L."/>
            <person name="Moreira J."/>
            <person name="Diender M."/>
            <person name="Parshina S.N."/>
            <person name="Stams A.J.M."/>
            <person name="Alves M."/>
            <person name="Alves J.I."/>
            <person name="Sousa D.Z."/>
        </authorList>
    </citation>
    <scope>NUCLEOTIDE SEQUENCE [LARGE SCALE GENOMIC DNA]</scope>
    <source>
        <strain evidence="7 9">JM</strain>
    </source>
</reference>
<comment type="caution">
    <text evidence="4">Lacks conserved residue(s) required for the propagation of feature annotation.</text>
</comment>
<evidence type="ECO:0000313" key="6">
    <source>
        <dbReference type="EMBL" id="OFV71994.1"/>
    </source>
</evidence>
<dbReference type="InterPro" id="IPR002641">
    <property type="entry name" value="PNPLA_dom"/>
</dbReference>
<feature type="short sequence motif" description="DGA/G" evidence="4">
    <location>
        <begin position="178"/>
        <end position="180"/>
    </location>
</feature>
<dbReference type="EMBL" id="VSLA01000002">
    <property type="protein sequence ID" value="TYC88472.1"/>
    <property type="molecule type" value="Genomic_DNA"/>
</dbReference>
<accession>A0A1F2PMB3</accession>
<dbReference type="SUPFAM" id="SSF52151">
    <property type="entry name" value="FabD/lysophospholipase-like"/>
    <property type="match status" value="1"/>
</dbReference>
<dbReference type="CDD" id="cd07208">
    <property type="entry name" value="Pat_hypo_Ecoli_yjju_like"/>
    <property type="match status" value="1"/>
</dbReference>
<evidence type="ECO:0000256" key="2">
    <source>
        <dbReference type="ARBA" id="ARBA00022963"/>
    </source>
</evidence>
<dbReference type="InterPro" id="IPR050301">
    <property type="entry name" value="NTE"/>
</dbReference>
<feature type="active site" description="Proton acceptor" evidence="4">
    <location>
        <position position="178"/>
    </location>
</feature>
<dbReference type="PANTHER" id="PTHR14226:SF25">
    <property type="entry name" value="PHOSPHOESTERASE"/>
    <property type="match status" value="1"/>
</dbReference>
<evidence type="ECO:0000313" key="8">
    <source>
        <dbReference type="Proteomes" id="UP000176244"/>
    </source>
</evidence>
<feature type="active site" description="Nucleophile" evidence="4">
    <location>
        <position position="53"/>
    </location>
</feature>
<comment type="caution">
    <text evidence="6">The sequence shown here is derived from an EMBL/GenBank/DDBJ whole genome shotgun (WGS) entry which is preliminary data.</text>
</comment>
<reference evidence="6 8" key="1">
    <citation type="submission" date="2015-09" db="EMBL/GenBank/DDBJ databases">
        <title>Genome sequence of Acetobacterium wieringae DSM 1911.</title>
        <authorList>
            <person name="Poehlein A."/>
            <person name="Bengelsdorf F.R."/>
            <person name="Schiel-Bengelsdorf B."/>
            <person name="Duerre P."/>
            <person name="Daniel R."/>
        </authorList>
    </citation>
    <scope>NUCLEOTIDE SEQUENCE [LARGE SCALE GENOMIC DNA]</scope>
    <source>
        <strain evidence="6 8">DSM 1911</strain>
    </source>
</reference>
<evidence type="ECO:0000313" key="7">
    <source>
        <dbReference type="EMBL" id="TYC88472.1"/>
    </source>
</evidence>
<keyword evidence="1 4" id="KW-0378">Hydrolase</keyword>
<feature type="short sequence motif" description="GXSXG" evidence="4">
    <location>
        <begin position="51"/>
        <end position="55"/>
    </location>
</feature>
<dbReference type="InterPro" id="IPR045943">
    <property type="entry name" value="DUF6363"/>
</dbReference>
<dbReference type="Proteomes" id="UP000176244">
    <property type="component" value="Unassembled WGS sequence"/>
</dbReference>
<dbReference type="OrthoDB" id="9802424at2"/>
<protein>
    <submittedName>
        <fullName evidence="7">Patatin family protein</fullName>
    </submittedName>
    <submittedName>
        <fullName evidence="6">Patatin-like phospholipase</fullName>
    </submittedName>
</protein>
<dbReference type="InterPro" id="IPR016035">
    <property type="entry name" value="Acyl_Trfase/lysoPLipase"/>
</dbReference>
<evidence type="ECO:0000256" key="3">
    <source>
        <dbReference type="ARBA" id="ARBA00023098"/>
    </source>
</evidence>